<evidence type="ECO:0000313" key="1">
    <source>
        <dbReference type="EMBL" id="NOL50807.1"/>
    </source>
</evidence>
<dbReference type="Proteomes" id="UP000537862">
    <property type="component" value="Unassembled WGS sequence"/>
</dbReference>
<sequence length="163" mass="18652">MVDSGKGRSFFHSTAPVLLMKSNHQGPLIWALDNKKCAEGGFIVFNDDGLTLHLLEMKSQLRRRDWSRVKEQLMGMYLASIAIMHILRLECPISVIAYVAYTEDKTQQRDERSYINNKTINPAQDIELREWSQGKLHLPHGIVAEIRKGLRNSTGDIDFGWVN</sequence>
<dbReference type="AlphaFoldDB" id="A0A849P752"/>
<protein>
    <submittedName>
        <fullName evidence="1">Uncharacterized protein</fullName>
    </submittedName>
</protein>
<evidence type="ECO:0000313" key="2">
    <source>
        <dbReference type="Proteomes" id="UP000537862"/>
    </source>
</evidence>
<reference evidence="1 2" key="1">
    <citation type="submission" date="2020-05" db="EMBL/GenBank/DDBJ databases">
        <authorList>
            <person name="Niu N."/>
        </authorList>
    </citation>
    <scope>NUCLEOTIDE SEQUENCE [LARGE SCALE GENOMIC DNA]</scope>
    <source>
        <strain evidence="1 2">3340-03</strain>
    </source>
</reference>
<proteinExistence type="predicted"/>
<name>A0A849P752_9BURK</name>
<keyword evidence="2" id="KW-1185">Reference proteome</keyword>
<dbReference type="EMBL" id="JABGBN010000001">
    <property type="protein sequence ID" value="NOL50807.1"/>
    <property type="molecule type" value="Genomic_DNA"/>
</dbReference>
<comment type="caution">
    <text evidence="1">The sequence shown here is derived from an EMBL/GenBank/DDBJ whole genome shotgun (WGS) entry which is preliminary data.</text>
</comment>
<dbReference type="RefSeq" id="WP_171679494.1">
    <property type="nucleotide sequence ID" value="NZ_JABGBN010000001.1"/>
</dbReference>
<organism evidence="1 2">
    <name type="scientific">Pelistega suis</name>
    <dbReference type="NCBI Taxonomy" id="1631957"/>
    <lineage>
        <taxon>Bacteria</taxon>
        <taxon>Pseudomonadati</taxon>
        <taxon>Pseudomonadota</taxon>
        <taxon>Betaproteobacteria</taxon>
        <taxon>Burkholderiales</taxon>
        <taxon>Alcaligenaceae</taxon>
        <taxon>Pelistega</taxon>
    </lineage>
</organism>
<gene>
    <name evidence="1" type="ORF">HKX39_01260</name>
</gene>
<accession>A0A849P752</accession>